<evidence type="ECO:0000256" key="7">
    <source>
        <dbReference type="RuleBase" id="RU363032"/>
    </source>
</evidence>
<dbReference type="SUPFAM" id="SSF161098">
    <property type="entry name" value="MetI-like"/>
    <property type="match status" value="1"/>
</dbReference>
<comment type="similarity">
    <text evidence="7">Belongs to the binding-protein-dependent transport system permease family.</text>
</comment>
<dbReference type="AlphaFoldDB" id="A0A3Q9BJ18"/>
<dbReference type="PANTHER" id="PTHR30043:SF1">
    <property type="entry name" value="ABC TRANSPORT SYSTEM PERMEASE PROTEIN P69"/>
    <property type="match status" value="1"/>
</dbReference>
<dbReference type="KEGG" id="jeh:EJN90_01790"/>
<dbReference type="GO" id="GO:0005886">
    <property type="term" value="C:plasma membrane"/>
    <property type="evidence" value="ECO:0007669"/>
    <property type="project" value="UniProtKB-SubCell"/>
</dbReference>
<evidence type="ECO:0000259" key="8">
    <source>
        <dbReference type="PROSITE" id="PS50928"/>
    </source>
</evidence>
<keyword evidence="10" id="KW-1185">Reference proteome</keyword>
<reference evidence="10" key="1">
    <citation type="submission" date="2018-12" db="EMBL/GenBank/DDBJ databases">
        <title>Complete genome sequencing of Jeotgalibaca sp. H21T32.</title>
        <authorList>
            <person name="Bae J.-W."/>
            <person name="Lee S.-Y."/>
        </authorList>
    </citation>
    <scope>NUCLEOTIDE SEQUENCE [LARGE SCALE GENOMIC DNA]</scope>
    <source>
        <strain evidence="10">H21T32</strain>
    </source>
</reference>
<dbReference type="InterPro" id="IPR000515">
    <property type="entry name" value="MetI-like"/>
</dbReference>
<dbReference type="Gene3D" id="1.10.3720.10">
    <property type="entry name" value="MetI-like"/>
    <property type="match status" value="1"/>
</dbReference>
<evidence type="ECO:0000313" key="10">
    <source>
        <dbReference type="Proteomes" id="UP000273326"/>
    </source>
</evidence>
<dbReference type="OrthoDB" id="9808005at2"/>
<evidence type="ECO:0000256" key="1">
    <source>
        <dbReference type="ARBA" id="ARBA00004651"/>
    </source>
</evidence>
<dbReference type="PROSITE" id="PS50928">
    <property type="entry name" value="ABC_TM1"/>
    <property type="match status" value="1"/>
</dbReference>
<feature type="transmembrane region" description="Helical" evidence="7">
    <location>
        <begin position="247"/>
        <end position="268"/>
    </location>
</feature>
<keyword evidence="3" id="KW-1003">Cell membrane</keyword>
<feature type="transmembrane region" description="Helical" evidence="7">
    <location>
        <begin position="30"/>
        <end position="50"/>
    </location>
</feature>
<feature type="domain" description="ABC transmembrane type-1" evidence="8">
    <location>
        <begin position="82"/>
        <end position="265"/>
    </location>
</feature>
<keyword evidence="4 7" id="KW-0812">Transmembrane</keyword>
<dbReference type="PANTHER" id="PTHR30043">
    <property type="entry name" value="PHOSPHONATES TRANSPORT SYSTEM PERMEASE PROTEIN"/>
    <property type="match status" value="1"/>
</dbReference>
<proteinExistence type="inferred from homology"/>
<keyword evidence="6 7" id="KW-0472">Membrane</keyword>
<evidence type="ECO:0000256" key="6">
    <source>
        <dbReference type="ARBA" id="ARBA00023136"/>
    </source>
</evidence>
<dbReference type="RefSeq" id="WP_126108594.1">
    <property type="nucleotide sequence ID" value="NZ_CP034465.1"/>
</dbReference>
<dbReference type="GO" id="GO:0015416">
    <property type="term" value="F:ABC-type phosphonate transporter activity"/>
    <property type="evidence" value="ECO:0007669"/>
    <property type="project" value="InterPro"/>
</dbReference>
<evidence type="ECO:0000313" key="9">
    <source>
        <dbReference type="EMBL" id="AZP03503.1"/>
    </source>
</evidence>
<accession>A0A3Q9BJ18</accession>
<dbReference type="NCBIfam" id="TIGR01097">
    <property type="entry name" value="PhnE"/>
    <property type="match status" value="1"/>
</dbReference>
<evidence type="ECO:0000256" key="2">
    <source>
        <dbReference type="ARBA" id="ARBA00022448"/>
    </source>
</evidence>
<protein>
    <submittedName>
        <fullName evidence="9">Phosphonate ABC transporter, permease protein PhnE</fullName>
    </submittedName>
</protein>
<dbReference type="CDD" id="cd06261">
    <property type="entry name" value="TM_PBP2"/>
    <property type="match status" value="1"/>
</dbReference>
<dbReference type="EMBL" id="CP034465">
    <property type="protein sequence ID" value="AZP03503.1"/>
    <property type="molecule type" value="Genomic_DNA"/>
</dbReference>
<sequence length="273" mass="30657">MQLFNKIFPPKELELANGKKIAKPRSVTPLVLLLILIFSYYSIQITGFNFTTLMKRGNQFWVILNDMFPPNWHYLSNIWKPLFDTIKMSLFGSALGAIVALPVAILASQNIMNNYILTSIFKFLLSVLRTLPTLVSALVATYIFGLGTMAGTVAIFLFSLSYVGKLLYEQIESVDMGAFEAMESIGFTKFYAFRYAVLPEVLPSYLSTSLFNFEGNVRYASILGYVGAGGIGMSLNEKLGWRDYPSVGMILIALLVTVYIIETISEYFRKKLN</sequence>
<feature type="transmembrane region" description="Helical" evidence="7">
    <location>
        <begin position="217"/>
        <end position="235"/>
    </location>
</feature>
<keyword evidence="2 7" id="KW-0813">Transport</keyword>
<gene>
    <name evidence="9" type="primary">phnE</name>
    <name evidence="9" type="ORF">EJN90_01790</name>
</gene>
<comment type="subcellular location">
    <subcellularLocation>
        <location evidence="1 7">Cell membrane</location>
        <topology evidence="1 7">Multi-pass membrane protein</topology>
    </subcellularLocation>
</comment>
<feature type="transmembrane region" description="Helical" evidence="7">
    <location>
        <begin position="149"/>
        <end position="168"/>
    </location>
</feature>
<dbReference type="InterPro" id="IPR035906">
    <property type="entry name" value="MetI-like_sf"/>
</dbReference>
<keyword evidence="5 7" id="KW-1133">Transmembrane helix</keyword>
<dbReference type="InterPro" id="IPR005769">
    <property type="entry name" value="PhnE/PtxC"/>
</dbReference>
<dbReference type="Pfam" id="PF00528">
    <property type="entry name" value="BPD_transp_1"/>
    <property type="match status" value="1"/>
</dbReference>
<feature type="transmembrane region" description="Helical" evidence="7">
    <location>
        <begin position="88"/>
        <end position="108"/>
    </location>
</feature>
<evidence type="ECO:0000256" key="3">
    <source>
        <dbReference type="ARBA" id="ARBA00022475"/>
    </source>
</evidence>
<name>A0A3Q9BJ18_9LACT</name>
<organism evidence="9 10">
    <name type="scientific">Jeotgalibaca ciconiae</name>
    <dbReference type="NCBI Taxonomy" id="2496265"/>
    <lineage>
        <taxon>Bacteria</taxon>
        <taxon>Bacillati</taxon>
        <taxon>Bacillota</taxon>
        <taxon>Bacilli</taxon>
        <taxon>Lactobacillales</taxon>
        <taxon>Carnobacteriaceae</taxon>
        <taxon>Jeotgalibaca</taxon>
    </lineage>
</organism>
<dbReference type="Proteomes" id="UP000273326">
    <property type="component" value="Chromosome"/>
</dbReference>
<evidence type="ECO:0000256" key="4">
    <source>
        <dbReference type="ARBA" id="ARBA00022692"/>
    </source>
</evidence>
<evidence type="ECO:0000256" key="5">
    <source>
        <dbReference type="ARBA" id="ARBA00022989"/>
    </source>
</evidence>